<dbReference type="InterPro" id="IPR007844">
    <property type="entry name" value="AsmA"/>
</dbReference>
<feature type="domain" description="AsmA" evidence="2">
    <location>
        <begin position="1"/>
        <end position="281"/>
    </location>
</feature>
<name>A0A2A5JKQ8_PSEO7</name>
<gene>
    <name evidence="3" type="ORF">CEX98_19710</name>
</gene>
<dbReference type="PANTHER" id="PTHR30441:SF4">
    <property type="entry name" value="PROTEIN ASMA"/>
    <property type="match status" value="1"/>
</dbReference>
<keyword evidence="1" id="KW-0812">Transmembrane</keyword>
<dbReference type="InterPro" id="IPR052894">
    <property type="entry name" value="AsmA-related"/>
</dbReference>
<accession>A0A2A5JKQ8</accession>
<evidence type="ECO:0000313" key="3">
    <source>
        <dbReference type="EMBL" id="PCK30018.1"/>
    </source>
</evidence>
<comment type="caution">
    <text evidence="3">The sequence shown here is derived from an EMBL/GenBank/DDBJ whole genome shotgun (WGS) entry which is preliminary data.</text>
</comment>
<feature type="transmembrane region" description="Helical" evidence="1">
    <location>
        <begin position="7"/>
        <end position="26"/>
    </location>
</feature>
<dbReference type="GO" id="GO:0005886">
    <property type="term" value="C:plasma membrane"/>
    <property type="evidence" value="ECO:0007669"/>
    <property type="project" value="TreeGrafter"/>
</dbReference>
<evidence type="ECO:0000313" key="4">
    <source>
        <dbReference type="Proteomes" id="UP000228621"/>
    </source>
</evidence>
<dbReference type="AlphaFoldDB" id="A0A2A5JKQ8"/>
<reference evidence="4" key="1">
    <citation type="journal article" date="2019" name="Genome Announc.">
        <title>Draft Genome Sequence of Pseudoalteromonas piscicida Strain 36Y ROTHPW, an Hypersaline Seawater Isolate from the South Coast of Sonora, Mexico.</title>
        <authorList>
            <person name="Sanchez-Diaz R."/>
            <person name="Molina-Garza Z.J."/>
            <person name="Cruz-Suarez L.E."/>
            <person name="Selvin J."/>
            <person name="Kiran G.S."/>
            <person name="Ibarra-Gamez J.C."/>
            <person name="Gomez-Gil B."/>
            <person name="Galaviz-Silva L."/>
        </authorList>
    </citation>
    <scope>NUCLEOTIDE SEQUENCE [LARGE SCALE GENOMIC DNA]</scope>
    <source>
        <strain evidence="4">36Y_RITHPW</strain>
    </source>
</reference>
<proteinExistence type="predicted"/>
<keyword evidence="1" id="KW-1133">Transmembrane helix</keyword>
<keyword evidence="1" id="KW-0472">Membrane</keyword>
<protein>
    <submittedName>
        <fullName evidence="3">AsmA family protein</fullName>
    </submittedName>
</protein>
<dbReference type="Proteomes" id="UP000228621">
    <property type="component" value="Unassembled WGS sequence"/>
</dbReference>
<evidence type="ECO:0000259" key="2">
    <source>
        <dbReference type="Pfam" id="PF05170"/>
    </source>
</evidence>
<evidence type="ECO:0000256" key="1">
    <source>
        <dbReference type="SAM" id="Phobius"/>
    </source>
</evidence>
<dbReference type="PANTHER" id="PTHR30441">
    <property type="entry name" value="DUF748 DOMAIN-CONTAINING PROTEIN"/>
    <property type="match status" value="1"/>
</dbReference>
<keyword evidence="4" id="KW-1185">Reference proteome</keyword>
<dbReference type="EMBL" id="NKHF01000099">
    <property type="protein sequence ID" value="PCK30018.1"/>
    <property type="molecule type" value="Genomic_DNA"/>
</dbReference>
<dbReference type="Pfam" id="PF05170">
    <property type="entry name" value="AsmA"/>
    <property type="match status" value="1"/>
</dbReference>
<organism evidence="3 4">
    <name type="scientific">Pseudoalteromonas piscicida</name>
    <dbReference type="NCBI Taxonomy" id="43662"/>
    <lineage>
        <taxon>Bacteria</taxon>
        <taxon>Pseudomonadati</taxon>
        <taxon>Pseudomonadota</taxon>
        <taxon>Gammaproteobacteria</taxon>
        <taxon>Alteromonadales</taxon>
        <taxon>Pseudoalteromonadaceae</taxon>
        <taxon>Pseudoalteromonas</taxon>
    </lineage>
</organism>
<dbReference type="RefSeq" id="WP_099643712.1">
    <property type="nucleotide sequence ID" value="NZ_NKHF01000099.1"/>
</dbReference>
<dbReference type="OrthoDB" id="9766390at2"/>
<dbReference type="GO" id="GO:0090313">
    <property type="term" value="P:regulation of protein targeting to membrane"/>
    <property type="evidence" value="ECO:0007669"/>
    <property type="project" value="TreeGrafter"/>
</dbReference>
<sequence>MNRLVKIVGAIVALIIILVIAAPFLIPKQAIIDQVTSQVESVTGRKLSIDGDSDIGIFPTLHIELNQVRFANMATGSRPDMFAMEQLAVHIPWLSALSGEAKLERFVVNNPKIILETDKQGNANWQLLPTSAENTPTAQTSSKGSMQLPEGLDVSLGEVAIYGGSVTYLDGVTGAEYQVTDLDISVMLSSLYQPLEVDGKLTFQGQTFNLVTTLDNPAKAIEGETFNVEQQVKSALFNLDYKGEIAEQGKTIRGQLTLTGDSVKALAKWQGVDLKAKENAFNDFDLNAKMTMQGQVFTLNALEATLDELVIKGQSKVTLSGKPDITASVDLGMLDLNPYLPEPVEKPQTQPESEDAPAEPIVWDDTAIDLSALNSLNADVKITSTGLRAREIKLGENQISLVLNSGKATLSLDKFQAYEGQGKGKVVVNAATKPYAVSTDFALTAINAEPLLTDAIGFDKVLGKGSLNWVLNTQGVSQKQFVNALGGKLAFEFKDGGVKGANLAEMIRKGKDMLKGDFSSVSQGLNANFDPDQKTDFSAMTGTFIFTKGVGQNDDFSLASPLLRVTGKGTVDLPQTLVDYRVVTGIVDTIEGQASSDDSTGFKIPVRIKGPFHKVDTSLDLKEAAKDKAKDKVKDKVKDKLKGLFSG</sequence>